<evidence type="ECO:0000313" key="3">
    <source>
        <dbReference type="EMBL" id="WWD78799.1"/>
    </source>
</evidence>
<sequence>MIKRTLDVTIAMVMLLVLFPAMIISAAAVKKNMGGPVLFKQVRPGKNEMLFNLYKFRTMTNKKDAAGNLLSDEERITYTGKVLRKLSLDELPQLWNVLKGDLSLVGPRPLLPEYLSRYSPEQKKRHIVRPGITGWAQVNGRNNLTWEEKFNCDLYYVENQSLMFDLKILFMTLWKVFKREGIDNSGEGGRPFMGSKTAQITNK</sequence>
<feature type="domain" description="Bacterial sugar transferase" evidence="2">
    <location>
        <begin position="3"/>
        <end position="178"/>
    </location>
</feature>
<keyword evidence="3" id="KW-0808">Transferase</keyword>
<gene>
    <name evidence="3" type="ORF">FTX54_010200</name>
</gene>
<dbReference type="EC" id="2.7.8.-" evidence="3"/>
<evidence type="ECO:0000313" key="4">
    <source>
        <dbReference type="Proteomes" id="UP000321816"/>
    </source>
</evidence>
<dbReference type="PANTHER" id="PTHR30576:SF8">
    <property type="entry name" value="UNDECAPRENYL-PHOSPHATE GALACTOSE PHOSPHOTRANSFERASE"/>
    <property type="match status" value="1"/>
</dbReference>
<organism evidence="3 4">
    <name type="scientific">Alkalicoccus halolimnae</name>
    <dbReference type="NCBI Taxonomy" id="1667239"/>
    <lineage>
        <taxon>Bacteria</taxon>
        <taxon>Bacillati</taxon>
        <taxon>Bacillota</taxon>
        <taxon>Bacilli</taxon>
        <taxon>Bacillales</taxon>
        <taxon>Bacillaceae</taxon>
        <taxon>Alkalicoccus</taxon>
    </lineage>
</organism>
<dbReference type="PANTHER" id="PTHR30576">
    <property type="entry name" value="COLANIC BIOSYNTHESIS UDP-GLUCOSE LIPID CARRIER TRANSFERASE"/>
    <property type="match status" value="1"/>
</dbReference>
<dbReference type="Proteomes" id="UP000321816">
    <property type="component" value="Chromosome"/>
</dbReference>
<proteinExistence type="inferred from homology"/>
<dbReference type="EMBL" id="CP144914">
    <property type="protein sequence ID" value="WWD78799.1"/>
    <property type="molecule type" value="Genomic_DNA"/>
</dbReference>
<comment type="similarity">
    <text evidence="1">Belongs to the bacterial sugar transferase family.</text>
</comment>
<protein>
    <submittedName>
        <fullName evidence="3">Sugar transferase</fullName>
        <ecNumber evidence="3">2.7.8.-</ecNumber>
    </submittedName>
</protein>
<dbReference type="GO" id="GO:0016780">
    <property type="term" value="F:phosphotransferase activity, for other substituted phosphate groups"/>
    <property type="evidence" value="ECO:0007669"/>
    <property type="project" value="TreeGrafter"/>
</dbReference>
<reference evidence="3 4" key="1">
    <citation type="submission" date="2024-01" db="EMBL/GenBank/DDBJ databases">
        <title>Complete Genome Sequence of Alkalicoccus halolimnae BZ-SZ-XJ29T, a Moderately Halophilic Bacterium Isolated from a Salt Lake.</title>
        <authorList>
            <person name="Zhao B."/>
        </authorList>
    </citation>
    <scope>NUCLEOTIDE SEQUENCE [LARGE SCALE GENOMIC DNA]</scope>
    <source>
        <strain evidence="3 4">BZ-SZ-XJ29</strain>
    </source>
</reference>
<dbReference type="InterPro" id="IPR003362">
    <property type="entry name" value="Bact_transf"/>
</dbReference>
<dbReference type="KEGG" id="ahal:FTX54_010200"/>
<dbReference type="AlphaFoldDB" id="A0A5C7FDF6"/>
<dbReference type="Pfam" id="PF02397">
    <property type="entry name" value="Bac_transf"/>
    <property type="match status" value="1"/>
</dbReference>
<accession>A0A5C7FDF6</accession>
<evidence type="ECO:0000259" key="2">
    <source>
        <dbReference type="Pfam" id="PF02397"/>
    </source>
</evidence>
<keyword evidence="4" id="KW-1185">Reference proteome</keyword>
<dbReference type="OrthoDB" id="9808602at2"/>
<name>A0A5C7FDF6_9BACI</name>
<evidence type="ECO:0000256" key="1">
    <source>
        <dbReference type="ARBA" id="ARBA00006464"/>
    </source>
</evidence>